<comment type="catalytic activity">
    <reaction evidence="1 7">
        <text>Hydrolysis of terminal non-reducing N-acetyl-D-hexosamine residues in N-acetyl-beta-D-hexosaminides.</text>
        <dbReference type="EC" id="3.2.1.52"/>
    </reaction>
</comment>
<dbReference type="VEuPathDB" id="FungiDB:CLCR_09823"/>
<dbReference type="FunFam" id="3.20.20.80:FF:000063">
    <property type="entry name" value="Beta-hexosaminidase"/>
    <property type="match status" value="1"/>
</dbReference>
<dbReference type="Proteomes" id="UP000094526">
    <property type="component" value="Unassembled WGS sequence"/>
</dbReference>
<reference evidence="13" key="1">
    <citation type="submission" date="2015-07" db="EMBL/GenBank/DDBJ databases">
        <authorList>
            <person name="Teixeira M.M."/>
            <person name="Souza R.C."/>
            <person name="Almeida L.G."/>
            <person name="Vicente V.A."/>
            <person name="de Hoog S."/>
            <person name="Bocca A.L."/>
            <person name="de Almeida S.R."/>
            <person name="Vasconcelos A.T."/>
            <person name="Felipe M.S."/>
        </authorList>
    </citation>
    <scope>NUCLEOTIDE SEQUENCE [LARGE SCALE GENOMIC DNA]</scope>
    <source>
        <strain evidence="13">KSF</strain>
    </source>
</reference>
<dbReference type="Pfam" id="PF14845">
    <property type="entry name" value="Glycohydro_20b2"/>
    <property type="match status" value="1"/>
</dbReference>
<evidence type="ECO:0000313" key="13">
    <source>
        <dbReference type="Proteomes" id="UP000094526"/>
    </source>
</evidence>
<feature type="domain" description="Glycoside hydrolase family 20 catalytic" evidence="10">
    <location>
        <begin position="226"/>
        <end position="586"/>
    </location>
</feature>
<keyword evidence="6 7" id="KW-0326">Glycosidase</keyword>
<comment type="similarity">
    <text evidence="2 7">Belongs to the glycosyl hydrolase 20 family.</text>
</comment>
<gene>
    <name evidence="12" type="primary">HEXO2</name>
    <name evidence="12" type="ORF">CLCR_09823</name>
</gene>
<dbReference type="STRING" id="86049.A0A1C1CYN3"/>
<evidence type="ECO:0000256" key="3">
    <source>
        <dbReference type="ARBA" id="ARBA00022729"/>
    </source>
</evidence>
<feature type="active site" description="Proton donor" evidence="8">
    <location>
        <position position="386"/>
    </location>
</feature>
<evidence type="ECO:0000256" key="1">
    <source>
        <dbReference type="ARBA" id="ARBA00001231"/>
    </source>
</evidence>
<comment type="caution">
    <text evidence="12">The sequence shown here is derived from an EMBL/GenBank/DDBJ whole genome shotgun (WGS) entry which is preliminary data.</text>
</comment>
<dbReference type="GO" id="GO:0016020">
    <property type="term" value="C:membrane"/>
    <property type="evidence" value="ECO:0007669"/>
    <property type="project" value="TreeGrafter"/>
</dbReference>
<protein>
    <recommendedName>
        <fullName evidence="7">Beta-hexosaminidase</fullName>
        <ecNumber evidence="7">3.2.1.52</ecNumber>
    </recommendedName>
</protein>
<dbReference type="AlphaFoldDB" id="A0A1C1CYN3"/>
<evidence type="ECO:0000259" key="10">
    <source>
        <dbReference type="Pfam" id="PF00728"/>
    </source>
</evidence>
<dbReference type="PRINTS" id="PR00738">
    <property type="entry name" value="GLHYDRLASE20"/>
</dbReference>
<evidence type="ECO:0000256" key="7">
    <source>
        <dbReference type="PIRNR" id="PIRNR001093"/>
    </source>
</evidence>
<dbReference type="Gene3D" id="3.30.379.10">
    <property type="entry name" value="Chitobiase/beta-hexosaminidase domain 2-like"/>
    <property type="match status" value="1"/>
</dbReference>
<dbReference type="SUPFAM" id="SSF55545">
    <property type="entry name" value="beta-N-acetylhexosaminidase-like domain"/>
    <property type="match status" value="1"/>
</dbReference>
<keyword evidence="3 9" id="KW-0732">Signal</keyword>
<dbReference type="EMBL" id="LGRB01000008">
    <property type="protein sequence ID" value="OCT53510.1"/>
    <property type="molecule type" value="Genomic_DNA"/>
</dbReference>
<evidence type="ECO:0000256" key="2">
    <source>
        <dbReference type="ARBA" id="ARBA00006285"/>
    </source>
</evidence>
<dbReference type="EC" id="3.2.1.52" evidence="7"/>
<name>A0A1C1CYN3_9EURO</name>
<evidence type="ECO:0000259" key="11">
    <source>
        <dbReference type="Pfam" id="PF14845"/>
    </source>
</evidence>
<dbReference type="eggNOG" id="KOG2499">
    <property type="taxonomic scope" value="Eukaryota"/>
</dbReference>
<dbReference type="GO" id="GO:0016231">
    <property type="term" value="F:beta-N-acetylglucosaminidase activity"/>
    <property type="evidence" value="ECO:0007669"/>
    <property type="project" value="TreeGrafter"/>
</dbReference>
<dbReference type="InterPro" id="IPR015883">
    <property type="entry name" value="Glyco_hydro_20_cat"/>
</dbReference>
<evidence type="ECO:0000256" key="5">
    <source>
        <dbReference type="ARBA" id="ARBA00023180"/>
    </source>
</evidence>
<dbReference type="VEuPathDB" id="FungiDB:G647_00475"/>
<keyword evidence="5" id="KW-0325">Glycoprotein</keyword>
<dbReference type="OrthoDB" id="428480at2759"/>
<dbReference type="SUPFAM" id="SSF51445">
    <property type="entry name" value="(Trans)glycosidases"/>
    <property type="match status" value="1"/>
</dbReference>
<feature type="domain" description="Beta-hexosaminidase eukaryotic type N-terminal" evidence="11">
    <location>
        <begin position="20"/>
        <end position="200"/>
    </location>
</feature>
<keyword evidence="4 7" id="KW-0378">Hydrolase</keyword>
<keyword evidence="13" id="KW-1185">Reference proteome</keyword>
<evidence type="ECO:0000256" key="4">
    <source>
        <dbReference type="ARBA" id="ARBA00022801"/>
    </source>
</evidence>
<evidence type="ECO:0000256" key="8">
    <source>
        <dbReference type="PIRSR" id="PIRSR001093-1"/>
    </source>
</evidence>
<dbReference type="PANTHER" id="PTHR22600">
    <property type="entry name" value="BETA-HEXOSAMINIDASE"/>
    <property type="match status" value="1"/>
</dbReference>
<dbReference type="Gene3D" id="3.20.20.80">
    <property type="entry name" value="Glycosidases"/>
    <property type="match status" value="1"/>
</dbReference>
<dbReference type="GO" id="GO:0005975">
    <property type="term" value="P:carbohydrate metabolic process"/>
    <property type="evidence" value="ECO:0007669"/>
    <property type="project" value="InterPro"/>
</dbReference>
<dbReference type="Pfam" id="PF00728">
    <property type="entry name" value="Glyco_hydro_20"/>
    <property type="match status" value="1"/>
</dbReference>
<feature type="signal peptide" evidence="9">
    <location>
        <begin position="1"/>
        <end position="19"/>
    </location>
</feature>
<dbReference type="InterPro" id="IPR029018">
    <property type="entry name" value="Hex-like_dom2"/>
</dbReference>
<organism evidence="12 13">
    <name type="scientific">Cladophialophora carrionii</name>
    <dbReference type="NCBI Taxonomy" id="86049"/>
    <lineage>
        <taxon>Eukaryota</taxon>
        <taxon>Fungi</taxon>
        <taxon>Dikarya</taxon>
        <taxon>Ascomycota</taxon>
        <taxon>Pezizomycotina</taxon>
        <taxon>Eurotiomycetes</taxon>
        <taxon>Chaetothyriomycetidae</taxon>
        <taxon>Chaetothyriales</taxon>
        <taxon>Herpotrichiellaceae</taxon>
        <taxon>Cladophialophora</taxon>
    </lineage>
</organism>
<dbReference type="GO" id="GO:0030203">
    <property type="term" value="P:glycosaminoglycan metabolic process"/>
    <property type="evidence" value="ECO:0007669"/>
    <property type="project" value="TreeGrafter"/>
</dbReference>
<dbReference type="PIRSF" id="PIRSF001093">
    <property type="entry name" value="B-hxosamndse_ab_euk"/>
    <property type="match status" value="1"/>
</dbReference>
<dbReference type="InterPro" id="IPR017853">
    <property type="entry name" value="GH"/>
</dbReference>
<dbReference type="InterPro" id="IPR025705">
    <property type="entry name" value="Beta_hexosaminidase_sua/sub"/>
</dbReference>
<feature type="chain" id="PRO_5008651134" description="Beta-hexosaminidase" evidence="9">
    <location>
        <begin position="20"/>
        <end position="631"/>
    </location>
</feature>
<sequence length="631" mass="71344">MLPRTLLGILSILVSPCLAIWPQPAEIKTGTRVLWLDTALQATLRCDNGEDRGQDQDYILYNNHLTQLLGGMSRYAQGFMDKLPFTLPGKSRNWEVDFSESSIVEDAVRDTIKSIHRSKFVPWKLHKRNTTYEPDRSAPRQYISRLQIQQRHCPPPERFRPSSFFGGDESYEILLTNGTAFITSNSSIGTIRGLQSFQQLFFAHSALSGAYTPFVPVKIADRPEWRHRGLSIDIARNPFEPQDLLRTIDGMAMAKMSRLHVHATDSQSWPIEIPSLPELAQKGAYHPGLVWTARSLREVQMYGASKGVSVYLEIDMPGHTASIAHTYPELIAAYNELDWSTFAAEPLSGQLKLNLSAVDTFISTLLHDILPRTRQYTSLYHVGGDEVNLVAYTLDETVKSDNPEVLQPFLQRLIDHVVGTSIQFGLQPIVWEEMLLDWNLTLPSAGPEDPTTQTLVQVWRNSERIEEVLKRGHRAIFSDYHHWYLDCGYGVFLDPYASGKSPPGVPYNTSGGFSSRLKKPYLDYCAPFHNWRHMYTYDPVAGIARELHNSIEGGEVLMWSEQTDSQDLDSKLWPRVAAAAEVLWSGTRNESMLEAATSRLGEWRERVVVDLGIRSSPVTMTWCLMEGGCNL</sequence>
<dbReference type="PANTHER" id="PTHR22600:SF58">
    <property type="entry name" value="BETA-HEXOSAMINIDASE"/>
    <property type="match status" value="1"/>
</dbReference>
<evidence type="ECO:0000313" key="12">
    <source>
        <dbReference type="EMBL" id="OCT53510.1"/>
    </source>
</evidence>
<accession>A0A1C1CYN3</accession>
<evidence type="ECO:0000256" key="6">
    <source>
        <dbReference type="ARBA" id="ARBA00023295"/>
    </source>
</evidence>
<proteinExistence type="inferred from homology"/>
<dbReference type="InterPro" id="IPR029019">
    <property type="entry name" value="HEX_eukaryotic_N"/>
</dbReference>
<evidence type="ECO:0000256" key="9">
    <source>
        <dbReference type="SAM" id="SignalP"/>
    </source>
</evidence>